<name>E8WXV1_GRATM</name>
<dbReference type="Pfam" id="PF02621">
    <property type="entry name" value="VitK2_biosynth"/>
    <property type="match status" value="1"/>
</dbReference>
<dbReference type="GO" id="GO:0016836">
    <property type="term" value="F:hydro-lyase activity"/>
    <property type="evidence" value="ECO:0007669"/>
    <property type="project" value="UniProtKB-UniRule"/>
</dbReference>
<dbReference type="AlphaFoldDB" id="E8WXV1"/>
<comment type="function">
    <text evidence="4">Catalyzes the dehydration of chorismate into 3-[(1-carboxyvinyl)oxy]benzoate, a step in the biosynthesis of menaquinone (MK, vitamin K2).</text>
</comment>
<evidence type="ECO:0000313" key="6">
    <source>
        <dbReference type="Proteomes" id="UP000000343"/>
    </source>
</evidence>
<dbReference type="EMBL" id="CP002480">
    <property type="protein sequence ID" value="ADW69796.1"/>
    <property type="molecule type" value="Genomic_DNA"/>
</dbReference>
<dbReference type="PANTHER" id="PTHR37690">
    <property type="entry name" value="CHORISMATE DEHYDRATASE"/>
    <property type="match status" value="1"/>
</dbReference>
<dbReference type="InterPro" id="IPR030868">
    <property type="entry name" value="MqnA"/>
</dbReference>
<keyword evidence="2 4" id="KW-0474">Menaquinone biosynthesis</keyword>
<dbReference type="Gene3D" id="3.40.190.10">
    <property type="entry name" value="Periplasmic binding protein-like II"/>
    <property type="match status" value="2"/>
</dbReference>
<evidence type="ECO:0000256" key="1">
    <source>
        <dbReference type="ARBA" id="ARBA00004863"/>
    </source>
</evidence>
<dbReference type="HAMAP" id="MF_00995">
    <property type="entry name" value="MqnA"/>
    <property type="match status" value="1"/>
</dbReference>
<keyword evidence="3 4" id="KW-0456">Lyase</keyword>
<dbReference type="PaxDb" id="1198114-AciX9_2772"/>
<dbReference type="HOGENOM" id="CLU_059898_0_0_0"/>
<keyword evidence="6" id="KW-1185">Reference proteome</keyword>
<evidence type="ECO:0000256" key="2">
    <source>
        <dbReference type="ARBA" id="ARBA00022428"/>
    </source>
</evidence>
<dbReference type="eggNOG" id="COG1427">
    <property type="taxonomic scope" value="Bacteria"/>
</dbReference>
<comment type="pathway">
    <text evidence="1 4">Quinol/quinone metabolism; menaquinone biosynthesis.</text>
</comment>
<dbReference type="RefSeq" id="WP_013581111.1">
    <property type="nucleotide sequence ID" value="NC_015064.1"/>
</dbReference>
<dbReference type="UniPathway" id="UPA00079"/>
<comment type="similarity">
    <text evidence="4">Belongs to the MqnA/MqnD family. MqnA subfamily.</text>
</comment>
<dbReference type="Proteomes" id="UP000000343">
    <property type="component" value="Chromosome"/>
</dbReference>
<dbReference type="STRING" id="1198114.AciX9_2772"/>
<dbReference type="EC" id="4.2.1.151" evidence="4"/>
<comment type="catalytic activity">
    <reaction evidence="4">
        <text>chorismate = 3-[(1-carboxyvinyl)-oxy]benzoate + H2O</text>
        <dbReference type="Rhea" id="RHEA:40051"/>
        <dbReference type="ChEBI" id="CHEBI:15377"/>
        <dbReference type="ChEBI" id="CHEBI:29748"/>
        <dbReference type="ChEBI" id="CHEBI:76981"/>
        <dbReference type="EC" id="4.2.1.151"/>
    </reaction>
</comment>
<protein>
    <recommendedName>
        <fullName evidence="4">Chorismate dehydratase</fullName>
        <ecNumber evidence="4">4.2.1.151</ecNumber>
    </recommendedName>
    <alternativeName>
        <fullName evidence="4">Menaquinone biosynthetic enzyme MqnA</fullName>
    </alternativeName>
</protein>
<dbReference type="PANTHER" id="PTHR37690:SF1">
    <property type="entry name" value="CHORISMATE DEHYDRATASE"/>
    <property type="match status" value="1"/>
</dbReference>
<evidence type="ECO:0000256" key="3">
    <source>
        <dbReference type="ARBA" id="ARBA00023239"/>
    </source>
</evidence>
<reference evidence="6" key="1">
    <citation type="submission" date="2011-01" db="EMBL/GenBank/DDBJ databases">
        <title>Complete sequence of chromosome of Acidobacterium sp. MP5ACTX9.</title>
        <authorList>
            <consortium name="US DOE Joint Genome Institute"/>
            <person name="Lucas S."/>
            <person name="Copeland A."/>
            <person name="Lapidus A."/>
            <person name="Cheng J.-F."/>
            <person name="Goodwin L."/>
            <person name="Pitluck S."/>
            <person name="Teshima H."/>
            <person name="Detter J.C."/>
            <person name="Han C."/>
            <person name="Tapia R."/>
            <person name="Land M."/>
            <person name="Hauser L."/>
            <person name="Kyrpides N."/>
            <person name="Ivanova N."/>
            <person name="Ovchinnikova G."/>
            <person name="Pagani I."/>
            <person name="Rawat S.R."/>
            <person name="Mannisto M."/>
            <person name="Haggblom M.M."/>
            <person name="Woyke T."/>
        </authorList>
    </citation>
    <scope>NUCLEOTIDE SEQUENCE [LARGE SCALE GENOMIC DNA]</scope>
    <source>
        <strain evidence="6">MP5ACTX9</strain>
    </source>
</reference>
<dbReference type="InterPro" id="IPR003773">
    <property type="entry name" value="Menaquinone_biosynth"/>
</dbReference>
<gene>
    <name evidence="4" type="primary">mqnA</name>
    <name evidence="5" type="ordered locus">AciX9_2772</name>
</gene>
<dbReference type="SUPFAM" id="SSF53850">
    <property type="entry name" value="Periplasmic binding protein-like II"/>
    <property type="match status" value="1"/>
</dbReference>
<evidence type="ECO:0000256" key="4">
    <source>
        <dbReference type="HAMAP-Rule" id="MF_00995"/>
    </source>
</evidence>
<sequence>MALRVAAIDFLNPAPLMWDFDHGPRLSQRYDVHLTEPSQCARELLAGRADLGLIPVAALTPELAIVPGCTIASLRQVRSIQLVVKGTAGLASVRTIAADTASRSSVAYTQVLFRHFLKTDPTYLPAKADPIPMLQSADAALLIGDPALHALEHRTQIEAAVGPCQWFDVATEWNTRTNLPWVAAVWAVRPEALPTAAARTELIEDLNQSRLHGQLHTEDLVTEWQPRIHLPAQTIRHYLTQNIHYTLDPACIEAIELFRHLAAEINALPPLGPLNFLQQ</sequence>
<accession>E8WXV1</accession>
<dbReference type="OrthoDB" id="9810112at2"/>
<dbReference type="KEGG" id="acm:AciX9_2772"/>
<dbReference type="CDD" id="cd13634">
    <property type="entry name" value="PBP2_Sco4506"/>
    <property type="match status" value="1"/>
</dbReference>
<organism evidence="6">
    <name type="scientific">Granulicella tundricola (strain ATCC BAA-1859 / DSM 23138 / MP5ACTX9)</name>
    <dbReference type="NCBI Taxonomy" id="1198114"/>
    <lineage>
        <taxon>Bacteria</taxon>
        <taxon>Pseudomonadati</taxon>
        <taxon>Acidobacteriota</taxon>
        <taxon>Terriglobia</taxon>
        <taxon>Terriglobales</taxon>
        <taxon>Acidobacteriaceae</taxon>
        <taxon>Granulicella</taxon>
    </lineage>
</organism>
<evidence type="ECO:0000313" key="5">
    <source>
        <dbReference type="EMBL" id="ADW69796.1"/>
    </source>
</evidence>
<dbReference type="GO" id="GO:0009234">
    <property type="term" value="P:menaquinone biosynthetic process"/>
    <property type="evidence" value="ECO:0007669"/>
    <property type="project" value="UniProtKB-UniRule"/>
</dbReference>
<proteinExistence type="inferred from homology"/>